<name>A0AAN9MDJ2_PHACN</name>
<organism evidence="2 3">
    <name type="scientific">Phaseolus coccineus</name>
    <name type="common">Scarlet runner bean</name>
    <name type="synonym">Phaseolus multiflorus</name>
    <dbReference type="NCBI Taxonomy" id="3886"/>
    <lineage>
        <taxon>Eukaryota</taxon>
        <taxon>Viridiplantae</taxon>
        <taxon>Streptophyta</taxon>
        <taxon>Embryophyta</taxon>
        <taxon>Tracheophyta</taxon>
        <taxon>Spermatophyta</taxon>
        <taxon>Magnoliopsida</taxon>
        <taxon>eudicotyledons</taxon>
        <taxon>Gunneridae</taxon>
        <taxon>Pentapetalae</taxon>
        <taxon>rosids</taxon>
        <taxon>fabids</taxon>
        <taxon>Fabales</taxon>
        <taxon>Fabaceae</taxon>
        <taxon>Papilionoideae</taxon>
        <taxon>50 kb inversion clade</taxon>
        <taxon>NPAAA clade</taxon>
        <taxon>indigoferoid/millettioid clade</taxon>
        <taxon>Phaseoleae</taxon>
        <taxon>Phaseolus</taxon>
    </lineage>
</organism>
<feature type="region of interest" description="Disordered" evidence="1">
    <location>
        <begin position="67"/>
        <end position="114"/>
    </location>
</feature>
<evidence type="ECO:0000313" key="2">
    <source>
        <dbReference type="EMBL" id="KAK7352675.1"/>
    </source>
</evidence>
<proteinExistence type="predicted"/>
<comment type="caution">
    <text evidence="2">The sequence shown here is derived from an EMBL/GenBank/DDBJ whole genome shotgun (WGS) entry which is preliminary data.</text>
</comment>
<protein>
    <recommendedName>
        <fullName evidence="4">BZIP domain-containing protein</fullName>
    </recommendedName>
</protein>
<evidence type="ECO:0000256" key="1">
    <source>
        <dbReference type="SAM" id="MobiDB-lite"/>
    </source>
</evidence>
<dbReference type="EMBL" id="JAYMYR010000007">
    <property type="protein sequence ID" value="KAK7352675.1"/>
    <property type="molecule type" value="Genomic_DNA"/>
</dbReference>
<keyword evidence="3" id="KW-1185">Reference proteome</keyword>
<evidence type="ECO:0000313" key="3">
    <source>
        <dbReference type="Proteomes" id="UP001374584"/>
    </source>
</evidence>
<sequence length="250" mass="27849">MLNDDWVRAAMTDETFVVEVLLQLKQTVSTKSHHRLPLSWGLKQPRSRSRLTAAVSRCDAAVSTRCSPTTPLSWSSGASPSATADGYEDCSRQHHAARSKATATSGYTANSASTKRCRRKKTFAELKEEENSLLKERIYLKKEIATINANFEAQRAKNESLKRIKLDIGSNYQKNPSSTSVEPQCMVAGQPHQRIVSPETLIRRTQDDTRSQASESRPNEIESTGERFFLIPDLNMTPSDDVSCTDALVE</sequence>
<dbReference type="AlphaFoldDB" id="A0AAN9MDJ2"/>
<reference evidence="2 3" key="1">
    <citation type="submission" date="2024-01" db="EMBL/GenBank/DDBJ databases">
        <title>The genomes of 5 underutilized Papilionoideae crops provide insights into root nodulation and disease resistanc.</title>
        <authorList>
            <person name="Jiang F."/>
        </authorList>
    </citation>
    <scope>NUCLEOTIDE SEQUENCE [LARGE SCALE GENOMIC DNA]</scope>
    <source>
        <strain evidence="2">JINMINGXINNONG_FW02</strain>
        <tissue evidence="2">Leaves</tissue>
    </source>
</reference>
<feature type="compositionally biased region" description="Polar residues" evidence="1">
    <location>
        <begin position="67"/>
        <end position="82"/>
    </location>
</feature>
<evidence type="ECO:0008006" key="4">
    <source>
        <dbReference type="Google" id="ProtNLM"/>
    </source>
</evidence>
<dbReference type="Proteomes" id="UP001374584">
    <property type="component" value="Unassembled WGS sequence"/>
</dbReference>
<gene>
    <name evidence="2" type="ORF">VNO80_18102</name>
</gene>
<feature type="region of interest" description="Disordered" evidence="1">
    <location>
        <begin position="196"/>
        <end position="227"/>
    </location>
</feature>
<accession>A0AAN9MDJ2</accession>
<dbReference type="PANTHER" id="PTHR35099">
    <property type="entry name" value="OS02G0182700 PROTEIN"/>
    <property type="match status" value="1"/>
</dbReference>
<feature type="compositionally biased region" description="Basic and acidic residues" evidence="1">
    <location>
        <begin position="201"/>
        <end position="210"/>
    </location>
</feature>
<dbReference type="PANTHER" id="PTHR35099:SF2">
    <property type="entry name" value="OS02G0182700 PROTEIN"/>
    <property type="match status" value="1"/>
</dbReference>
<feature type="compositionally biased region" description="Polar residues" evidence="1">
    <location>
        <begin position="101"/>
        <end position="114"/>
    </location>
</feature>